<dbReference type="InterPro" id="IPR047603">
    <property type="entry name" value="FxsC_N"/>
</dbReference>
<evidence type="ECO:0000256" key="1">
    <source>
        <dbReference type="SAM" id="MobiDB-lite"/>
    </source>
</evidence>
<dbReference type="NCBIfam" id="TIGR04276">
    <property type="entry name" value="FxsC_Cterm"/>
    <property type="match status" value="1"/>
</dbReference>
<dbReference type="Proteomes" id="UP000572680">
    <property type="component" value="Unassembled WGS sequence"/>
</dbReference>
<dbReference type="SUPFAM" id="SSF52200">
    <property type="entry name" value="Toll/Interleukin receptor TIR domain"/>
    <property type="match status" value="1"/>
</dbReference>
<dbReference type="NCBIfam" id="NF040588">
    <property type="entry name" value="FxsC_Nterm"/>
    <property type="match status" value="1"/>
</dbReference>
<gene>
    <name evidence="3" type="ORF">HNR61_000290</name>
</gene>
<evidence type="ECO:0000313" key="3">
    <source>
        <dbReference type="EMBL" id="MBA8948692.1"/>
    </source>
</evidence>
<dbReference type="Gene3D" id="3.40.50.10140">
    <property type="entry name" value="Toll/interleukin-1 receptor homology (TIR) domain"/>
    <property type="match status" value="1"/>
</dbReference>
<dbReference type="Pfam" id="PF13676">
    <property type="entry name" value="TIR_2"/>
    <property type="match status" value="1"/>
</dbReference>
<dbReference type="GO" id="GO:0007165">
    <property type="term" value="P:signal transduction"/>
    <property type="evidence" value="ECO:0007669"/>
    <property type="project" value="InterPro"/>
</dbReference>
<accession>A0A7W3LII1</accession>
<feature type="region of interest" description="Disordered" evidence="1">
    <location>
        <begin position="378"/>
        <end position="400"/>
    </location>
</feature>
<dbReference type="EMBL" id="JACJIA010000001">
    <property type="protein sequence ID" value="MBA8948692.1"/>
    <property type="molecule type" value="Genomic_DNA"/>
</dbReference>
<dbReference type="RefSeq" id="WP_182841296.1">
    <property type="nucleotide sequence ID" value="NZ_BAAALP010000015.1"/>
</dbReference>
<dbReference type="AlphaFoldDB" id="A0A7W3LII1"/>
<organism evidence="3 4">
    <name type="scientific">Actinomadura namibiensis</name>
    <dbReference type="NCBI Taxonomy" id="182080"/>
    <lineage>
        <taxon>Bacteria</taxon>
        <taxon>Bacillati</taxon>
        <taxon>Actinomycetota</taxon>
        <taxon>Actinomycetes</taxon>
        <taxon>Streptosporangiales</taxon>
        <taxon>Thermomonosporaceae</taxon>
        <taxon>Actinomadura</taxon>
    </lineage>
</organism>
<keyword evidence="4" id="KW-1185">Reference proteome</keyword>
<proteinExistence type="predicted"/>
<dbReference type="InterPro" id="IPR035897">
    <property type="entry name" value="Toll_tir_struct_dom_sf"/>
</dbReference>
<sequence length="400" mass="44462">MLDRFHSDDWRPHFFLSYARSRYRPDATDPDRWVVKFFNDLCQDVSHATGMPNPGFMDRQIPAGSKWPDQLADALSNCRVLVALFSPAYFSSEYCGKEWAAFLERISRQSAGLKRPVAIIPAMWVAMDMSEIPPTLHSMQNIPPGFPPAYAAEGLYGIMKLGRFREQYKETVLRLANIIKDRAAECDLAPGQISDLDTLDSPFAASPPTVRGHVVRLTLAAQDLNGLPAERDTYYYGRTSREWTPFRSEEHTTPIGAYAEQVLEDLGYQSVVDSIGEPAADAEESPRVLVVDPWAAKDEDMGGRLRRLDAKPVNVVAPFNAEDQQTTDASAELDDALKKALGQCLALAGSARRITTVSAFRDALPKAVNEAISRYFKTTRTHPPQIPPTIPRPSLKGPQP</sequence>
<comment type="caution">
    <text evidence="3">The sequence shown here is derived from an EMBL/GenBank/DDBJ whole genome shotgun (WGS) entry which is preliminary data.</text>
</comment>
<evidence type="ECO:0000313" key="4">
    <source>
        <dbReference type="Proteomes" id="UP000572680"/>
    </source>
</evidence>
<dbReference type="PROSITE" id="PS50104">
    <property type="entry name" value="TIR"/>
    <property type="match status" value="1"/>
</dbReference>
<protein>
    <submittedName>
        <fullName evidence="3">FxsC-like protein</fullName>
    </submittedName>
</protein>
<dbReference type="InterPro" id="IPR026367">
    <property type="entry name" value="FxsC_C"/>
</dbReference>
<feature type="domain" description="TIR" evidence="2">
    <location>
        <begin position="10"/>
        <end position="172"/>
    </location>
</feature>
<name>A0A7W3LII1_ACTNM</name>
<dbReference type="InterPro" id="IPR000157">
    <property type="entry name" value="TIR_dom"/>
</dbReference>
<reference evidence="3 4" key="1">
    <citation type="submission" date="2020-08" db="EMBL/GenBank/DDBJ databases">
        <title>Genomic Encyclopedia of Type Strains, Phase IV (KMG-IV): sequencing the most valuable type-strain genomes for metagenomic binning, comparative biology and taxonomic classification.</title>
        <authorList>
            <person name="Goeker M."/>
        </authorList>
    </citation>
    <scope>NUCLEOTIDE SEQUENCE [LARGE SCALE GENOMIC DNA]</scope>
    <source>
        <strain evidence="3 4">DSM 44197</strain>
    </source>
</reference>
<evidence type="ECO:0000259" key="2">
    <source>
        <dbReference type="PROSITE" id="PS50104"/>
    </source>
</evidence>